<evidence type="ECO:0000313" key="2">
    <source>
        <dbReference type="EMBL" id="RUT02744.1"/>
    </source>
</evidence>
<reference evidence="2" key="2">
    <citation type="journal article" date="2019" name="Genome Biol. Evol.">
        <title>Day and night: Metabolic profiles and evolutionary relationships of six axenic non-marine cyanobacteria.</title>
        <authorList>
            <person name="Will S.E."/>
            <person name="Henke P."/>
            <person name="Boedeker C."/>
            <person name="Huang S."/>
            <person name="Brinkmann H."/>
            <person name="Rohde M."/>
            <person name="Jarek M."/>
            <person name="Friedl T."/>
            <person name="Seufert S."/>
            <person name="Schumacher M."/>
            <person name="Overmann J."/>
            <person name="Neumann-Schaal M."/>
            <person name="Petersen J."/>
        </authorList>
    </citation>
    <scope>NUCLEOTIDE SEQUENCE [LARGE SCALE GENOMIC DNA]</scope>
    <source>
        <strain evidence="2">PCC 7102</strain>
    </source>
</reference>
<reference evidence="2" key="1">
    <citation type="submission" date="2018-12" db="EMBL/GenBank/DDBJ databases">
        <authorList>
            <person name="Will S."/>
            <person name="Neumann-Schaal M."/>
            <person name="Henke P."/>
        </authorList>
    </citation>
    <scope>NUCLEOTIDE SEQUENCE</scope>
    <source>
        <strain evidence="2">PCC 7102</strain>
    </source>
</reference>
<dbReference type="EMBL" id="RSCL01000015">
    <property type="protein sequence ID" value="RUT02744.1"/>
    <property type="molecule type" value="Genomic_DNA"/>
</dbReference>
<keyword evidence="1" id="KW-0812">Transmembrane</keyword>
<feature type="transmembrane region" description="Helical" evidence="1">
    <location>
        <begin position="20"/>
        <end position="38"/>
    </location>
</feature>
<keyword evidence="1" id="KW-1133">Transmembrane helix</keyword>
<keyword evidence="1" id="KW-0472">Membrane</keyword>
<evidence type="ECO:0000313" key="3">
    <source>
        <dbReference type="Proteomes" id="UP000271624"/>
    </source>
</evidence>
<proteinExistence type="predicted"/>
<dbReference type="Proteomes" id="UP000271624">
    <property type="component" value="Unassembled WGS sequence"/>
</dbReference>
<keyword evidence="3" id="KW-1185">Reference proteome</keyword>
<organism evidence="2 3">
    <name type="scientific">Dulcicalothrix desertica PCC 7102</name>
    <dbReference type="NCBI Taxonomy" id="232991"/>
    <lineage>
        <taxon>Bacteria</taxon>
        <taxon>Bacillati</taxon>
        <taxon>Cyanobacteriota</taxon>
        <taxon>Cyanophyceae</taxon>
        <taxon>Nostocales</taxon>
        <taxon>Calotrichaceae</taxon>
        <taxon>Dulcicalothrix</taxon>
    </lineage>
</organism>
<accession>A0A433V9H7</accession>
<sequence length="178" mass="20073">MEKNPILPIIYFLYPARRIIYFALFVTVLVAVLCSAEVNPPILSNISLFGAQPAVAQQRVVIGDVWQKIYQQLPDLPKENTYKAKEGGKVATDNTLVGRIIRYHIYTKGRAPNFRLDWKLTLADYLDANEIMYDYSYPGKDNLTTNPFDGDRAAVKKLTRSQRAALVQALTNAFTGKS</sequence>
<protein>
    <submittedName>
        <fullName evidence="2">Uncharacterized protein</fullName>
    </submittedName>
</protein>
<evidence type="ECO:0000256" key="1">
    <source>
        <dbReference type="SAM" id="Phobius"/>
    </source>
</evidence>
<dbReference type="OrthoDB" id="463567at2"/>
<name>A0A433V9H7_9CYAN</name>
<comment type="caution">
    <text evidence="2">The sequence shown here is derived from an EMBL/GenBank/DDBJ whole genome shotgun (WGS) entry which is preliminary data.</text>
</comment>
<dbReference type="AlphaFoldDB" id="A0A433V9H7"/>
<gene>
    <name evidence="2" type="ORF">DSM106972_056640</name>
</gene>
<dbReference type="RefSeq" id="WP_127083931.1">
    <property type="nucleotide sequence ID" value="NZ_RSCL01000015.1"/>
</dbReference>